<keyword evidence="2" id="KW-1185">Reference proteome</keyword>
<dbReference type="AlphaFoldDB" id="A0AAW0BEM5"/>
<dbReference type="EMBL" id="JAYKXP010000122">
    <property type="protein sequence ID" value="KAK7024495.1"/>
    <property type="molecule type" value="Genomic_DNA"/>
</dbReference>
<gene>
    <name evidence="1" type="ORF">VNI00_016246</name>
</gene>
<dbReference type="Proteomes" id="UP001383192">
    <property type="component" value="Unassembled WGS sequence"/>
</dbReference>
<protein>
    <submittedName>
        <fullName evidence="1">Uncharacterized protein</fullName>
    </submittedName>
</protein>
<reference evidence="1 2" key="1">
    <citation type="submission" date="2024-01" db="EMBL/GenBank/DDBJ databases">
        <title>A draft genome for a cacao thread blight-causing isolate of Paramarasmius palmivorus.</title>
        <authorList>
            <person name="Baruah I.K."/>
            <person name="Bukari Y."/>
            <person name="Amoako-Attah I."/>
            <person name="Meinhardt L.W."/>
            <person name="Bailey B.A."/>
            <person name="Cohen S.P."/>
        </authorList>
    </citation>
    <scope>NUCLEOTIDE SEQUENCE [LARGE SCALE GENOMIC DNA]</scope>
    <source>
        <strain evidence="1 2">GH-12</strain>
    </source>
</reference>
<accession>A0AAW0BEM5</accession>
<sequence>MDTRPRKPKNIQISHSVFIAETGENLSGGIGLSASIGTTAITSGNLPIEMKAKLLSAKFNSMSTRLFFVHCKAVAEYSPEYFVRDDVHWKEQIKILNTEGFRERYGDYYVAGCRYRASCEILILCQMHDDLESRQLQIEARAHLWSVLQGGVSVESSRSNTGMSEIVDHTLSKNGCSTSALGDNVVQSIPAVLENLLQNAHGEKEVAYLKHYSTLNPNIPCETEAIRVGLFRKLDKIDAYYKALQDFMDHPASRRSNIEYTKIKQAVDTYKFDQQNPARPDVHELWTSSSEAEAKLEELMKLKVSLEASYELMQAMKHIDISRRLRTSNGARREFRWECGKQMRDLVGTPGNDEQGYHCVTFRSGHRAYWAEWTTHIAPRRTFALDPDPQYMEFRTKVCSPTKKMASLVRTSPIPGGNKESGPLKYEWTGEPVYILGWSLSARGFKKEPKITVDGEQSNNCILSDYLSIELDTSTSAYWKCQVMFVLQHSHTFPDLFARGKEAAVKRPTKYFFS</sequence>
<evidence type="ECO:0000313" key="2">
    <source>
        <dbReference type="Proteomes" id="UP001383192"/>
    </source>
</evidence>
<proteinExistence type="predicted"/>
<evidence type="ECO:0000313" key="1">
    <source>
        <dbReference type="EMBL" id="KAK7024495.1"/>
    </source>
</evidence>
<name>A0AAW0BEM5_9AGAR</name>
<comment type="caution">
    <text evidence="1">The sequence shown here is derived from an EMBL/GenBank/DDBJ whole genome shotgun (WGS) entry which is preliminary data.</text>
</comment>
<organism evidence="1 2">
    <name type="scientific">Paramarasmius palmivorus</name>
    <dbReference type="NCBI Taxonomy" id="297713"/>
    <lineage>
        <taxon>Eukaryota</taxon>
        <taxon>Fungi</taxon>
        <taxon>Dikarya</taxon>
        <taxon>Basidiomycota</taxon>
        <taxon>Agaricomycotina</taxon>
        <taxon>Agaricomycetes</taxon>
        <taxon>Agaricomycetidae</taxon>
        <taxon>Agaricales</taxon>
        <taxon>Marasmiineae</taxon>
        <taxon>Marasmiaceae</taxon>
        <taxon>Paramarasmius</taxon>
    </lineage>
</organism>